<accession>A0A6A4R0X9</accession>
<evidence type="ECO:0000313" key="3">
    <source>
        <dbReference type="Proteomes" id="UP000447434"/>
    </source>
</evidence>
<dbReference type="InterPro" id="IPR044202">
    <property type="entry name" value="LETM1/MDM38-like"/>
</dbReference>
<feature type="transmembrane region" description="Helical" evidence="1">
    <location>
        <begin position="729"/>
        <end position="747"/>
    </location>
</feature>
<evidence type="ECO:0000313" key="2">
    <source>
        <dbReference type="EMBL" id="KAE9619579.1"/>
    </source>
</evidence>
<dbReference type="OrthoDB" id="275278at2759"/>
<comment type="caution">
    <text evidence="2">The sequence shown here is derived from an EMBL/GenBank/DDBJ whole genome shotgun (WGS) entry which is preliminary data.</text>
</comment>
<dbReference type="Proteomes" id="UP000447434">
    <property type="component" value="Chromosome 2"/>
</dbReference>
<dbReference type="GO" id="GO:0005743">
    <property type="term" value="C:mitochondrial inner membrane"/>
    <property type="evidence" value="ECO:0007669"/>
    <property type="project" value="InterPro"/>
</dbReference>
<keyword evidence="1" id="KW-0812">Transmembrane</keyword>
<dbReference type="GO" id="GO:0030003">
    <property type="term" value="P:intracellular monoatomic cation homeostasis"/>
    <property type="evidence" value="ECO:0007669"/>
    <property type="project" value="TreeGrafter"/>
</dbReference>
<name>A0A6A4R0X9_LUPAL</name>
<gene>
    <name evidence="2" type="ORF">Lalb_Chr02g0154741</name>
</gene>
<dbReference type="AlphaFoldDB" id="A0A6A4R0X9"/>
<dbReference type="EMBL" id="WOCE01000002">
    <property type="protein sequence ID" value="KAE9619579.1"/>
    <property type="molecule type" value="Genomic_DNA"/>
</dbReference>
<protein>
    <submittedName>
        <fullName evidence="2">Uncharacterized protein</fullName>
    </submittedName>
</protein>
<reference evidence="3" key="1">
    <citation type="journal article" date="2020" name="Nat. Commun.">
        <title>Genome sequence of the cluster root forming white lupin.</title>
        <authorList>
            <person name="Hufnagel B."/>
            <person name="Marques A."/>
            <person name="Soriano A."/>
            <person name="Marques L."/>
            <person name="Divol F."/>
            <person name="Doumas P."/>
            <person name="Sallet E."/>
            <person name="Mancinotti D."/>
            <person name="Carrere S."/>
            <person name="Marande W."/>
            <person name="Arribat S."/>
            <person name="Keller J."/>
            <person name="Huneau C."/>
            <person name="Blein T."/>
            <person name="Aime D."/>
            <person name="Laguerre M."/>
            <person name="Taylor J."/>
            <person name="Schubert V."/>
            <person name="Nelson M."/>
            <person name="Geu-Flores F."/>
            <person name="Crespi M."/>
            <person name="Gallardo-Guerrero K."/>
            <person name="Delaux P.-M."/>
            <person name="Salse J."/>
            <person name="Berges H."/>
            <person name="Guyot R."/>
            <person name="Gouzy J."/>
            <person name="Peret B."/>
        </authorList>
    </citation>
    <scope>NUCLEOTIDE SEQUENCE [LARGE SCALE GENOMIC DNA]</scope>
    <source>
        <strain evidence="3">cv. Amiga</strain>
    </source>
</reference>
<keyword evidence="1" id="KW-0472">Membrane</keyword>
<feature type="transmembrane region" description="Helical" evidence="1">
    <location>
        <begin position="768"/>
        <end position="788"/>
    </location>
</feature>
<sequence>MAVKLHNNNIFLSLSSSNCWLLNGSPCTGRKVSDLHRLLLSKWVNSRNGRLIRHALLSNGDHALVGCRKYHLTFSKPRRAAHLFPFVSADDGLTIDGSPQSSIITDLEKMRVKLNSSLEDEDFCDGLVQSLYDAARVFELAIKEHKSSSSVSWFSTAWFGVDQNPWVKTLSFQAAVFSLLHAASEVSSRSDGIDINGNVFVQRSLLRLSAPVESLIREKLSAKQPEAYEWFWSEQVPAVGTSFVNKLVGDGRFTAAVSLSGKNIGSSIVSDLSLLLLVLTCIAAIAKLGLAKISCSQLFSITTEINCSLMDMLVGLIPVRQAYNSIKDIDLHRKFLVHFGPRAAACRENIEWGSEEIVFWVNLAQRQLQQAVVKEKIWLRLTTSESIEVLEKDLAIFGFFIALGRSTRSFLLANGFNTLDEPIEDLIRYLIGGSILYYPQLSSISSYQLYVEVVCEELEWLPFYPGITSITKQLHTHISKEDAPPNSEAVLQVFDVCSRWIQSFIKYGTWLDNPSNVKAAEFLSIGHKKLMDCREEVGMIKKKTLDDDTVRTVAKIRSKIQSTTKESVSFDEALRSVEEAVLRLEKLLQELHVSSSSSGKENLKAACSDLEKIRKLRKEAEFFAASFRARADSLKQESYIGQSTPNLGAVELESSDINHFEYLRNELIELEERVQISAYQSENNEELVVIDGGARYNGDTEAVQIVSSQMKKSIMEKSLDKLKETGMDIWQGTLLLGIDVAAAMVLVRRSLIGDELTEKEKETLKRTFTDMASVVPIAILMLLPITAIGHAAMLAAIQRYVPSLVCTSWLAAAALFSLYFLFRMLVL</sequence>
<organism evidence="2 3">
    <name type="scientific">Lupinus albus</name>
    <name type="common">White lupine</name>
    <name type="synonym">Lupinus termis</name>
    <dbReference type="NCBI Taxonomy" id="3870"/>
    <lineage>
        <taxon>Eukaryota</taxon>
        <taxon>Viridiplantae</taxon>
        <taxon>Streptophyta</taxon>
        <taxon>Embryophyta</taxon>
        <taxon>Tracheophyta</taxon>
        <taxon>Spermatophyta</taxon>
        <taxon>Magnoliopsida</taxon>
        <taxon>eudicotyledons</taxon>
        <taxon>Gunneridae</taxon>
        <taxon>Pentapetalae</taxon>
        <taxon>rosids</taxon>
        <taxon>fabids</taxon>
        <taxon>Fabales</taxon>
        <taxon>Fabaceae</taxon>
        <taxon>Papilionoideae</taxon>
        <taxon>50 kb inversion clade</taxon>
        <taxon>genistoids sensu lato</taxon>
        <taxon>core genistoids</taxon>
        <taxon>Genisteae</taxon>
        <taxon>Lupinus</taxon>
    </lineage>
</organism>
<evidence type="ECO:0000256" key="1">
    <source>
        <dbReference type="SAM" id="Phobius"/>
    </source>
</evidence>
<dbReference type="PANTHER" id="PTHR14009:SF9">
    <property type="entry name" value="LETM1-LIKE PROTEIN"/>
    <property type="match status" value="1"/>
</dbReference>
<dbReference type="PANTHER" id="PTHR14009">
    <property type="entry name" value="LEUCINE ZIPPER-EF-HAND CONTAINING TRANSMEMBRANE PROTEIN"/>
    <property type="match status" value="1"/>
</dbReference>
<feature type="transmembrane region" description="Helical" evidence="1">
    <location>
        <begin position="800"/>
        <end position="822"/>
    </location>
</feature>
<keyword evidence="1" id="KW-1133">Transmembrane helix</keyword>
<keyword evidence="3" id="KW-1185">Reference proteome</keyword>
<proteinExistence type="predicted"/>